<name>X6LEK5_RETFI</name>
<reference evidence="1 2" key="1">
    <citation type="journal article" date="2013" name="Curr. Biol.">
        <title>The Genome of the Foraminiferan Reticulomyxa filosa.</title>
        <authorList>
            <person name="Glockner G."/>
            <person name="Hulsmann N."/>
            <person name="Schleicher M."/>
            <person name="Noegel A.A."/>
            <person name="Eichinger L."/>
            <person name="Gallinger C."/>
            <person name="Pawlowski J."/>
            <person name="Sierra R."/>
            <person name="Euteneuer U."/>
            <person name="Pillet L."/>
            <person name="Moustafa A."/>
            <person name="Platzer M."/>
            <person name="Groth M."/>
            <person name="Szafranski K."/>
            <person name="Schliwa M."/>
        </authorList>
    </citation>
    <scope>NUCLEOTIDE SEQUENCE [LARGE SCALE GENOMIC DNA]</scope>
</reference>
<accession>X6LEK5</accession>
<organism evidence="1 2">
    <name type="scientific">Reticulomyxa filosa</name>
    <dbReference type="NCBI Taxonomy" id="46433"/>
    <lineage>
        <taxon>Eukaryota</taxon>
        <taxon>Sar</taxon>
        <taxon>Rhizaria</taxon>
        <taxon>Retaria</taxon>
        <taxon>Foraminifera</taxon>
        <taxon>Monothalamids</taxon>
        <taxon>Reticulomyxidae</taxon>
        <taxon>Reticulomyxa</taxon>
    </lineage>
</organism>
<proteinExistence type="predicted"/>
<protein>
    <submittedName>
        <fullName evidence="1">Uncharacterized protein</fullName>
    </submittedName>
</protein>
<dbReference type="AlphaFoldDB" id="X6LEK5"/>
<comment type="caution">
    <text evidence="1">The sequence shown here is derived from an EMBL/GenBank/DDBJ whole genome shotgun (WGS) entry which is preliminary data.</text>
</comment>
<sequence length="124" mass="14717">MILLTWVTYDQYIQQTMQISAMWNHSIDLNLIYSILDFTQGKIDQIVECLSMFEAWKLQQNNIKKYEKKKKEFIERRCCNHQINLFCIFAAEKEFLISTPIENAILATVNNGLPFVKKDLKKHL</sequence>
<evidence type="ECO:0000313" key="1">
    <source>
        <dbReference type="EMBL" id="ETN99800.1"/>
    </source>
</evidence>
<keyword evidence="2" id="KW-1185">Reference proteome</keyword>
<gene>
    <name evidence="1" type="ORF">RFI_37667</name>
</gene>
<evidence type="ECO:0000313" key="2">
    <source>
        <dbReference type="Proteomes" id="UP000023152"/>
    </source>
</evidence>
<dbReference type="Proteomes" id="UP000023152">
    <property type="component" value="Unassembled WGS sequence"/>
</dbReference>
<dbReference type="EMBL" id="ASPP01042873">
    <property type="protein sequence ID" value="ETN99800.1"/>
    <property type="molecule type" value="Genomic_DNA"/>
</dbReference>